<name>A0A545U4P3_9GAMM</name>
<protein>
    <recommendedName>
        <fullName evidence="1">chorismate mutase</fullName>
        <ecNumber evidence="1">5.4.99.5</ecNumber>
    </recommendedName>
</protein>
<evidence type="ECO:0000313" key="4">
    <source>
        <dbReference type="EMBL" id="TQV84414.1"/>
    </source>
</evidence>
<accession>A0A545U4P3</accession>
<gene>
    <name evidence="4" type="ORF">FLL46_22610</name>
</gene>
<dbReference type="RefSeq" id="WP_142934014.1">
    <property type="nucleotide sequence ID" value="NZ_ML660170.1"/>
</dbReference>
<dbReference type="SMART" id="SM00830">
    <property type="entry name" value="CM_2"/>
    <property type="match status" value="1"/>
</dbReference>
<dbReference type="InterPro" id="IPR002701">
    <property type="entry name" value="CM_II_prokaryot"/>
</dbReference>
<proteinExistence type="predicted"/>
<evidence type="ECO:0000256" key="1">
    <source>
        <dbReference type="ARBA" id="ARBA00012404"/>
    </source>
</evidence>
<dbReference type="GO" id="GO:0004106">
    <property type="term" value="F:chorismate mutase activity"/>
    <property type="evidence" value="ECO:0007669"/>
    <property type="project" value="UniProtKB-EC"/>
</dbReference>
<dbReference type="AlphaFoldDB" id="A0A545U4P3"/>
<evidence type="ECO:0000259" key="3">
    <source>
        <dbReference type="PROSITE" id="PS51168"/>
    </source>
</evidence>
<evidence type="ECO:0000256" key="2">
    <source>
        <dbReference type="ARBA" id="ARBA00023235"/>
    </source>
</evidence>
<keyword evidence="2" id="KW-0413">Isomerase</keyword>
<dbReference type="GO" id="GO:0009697">
    <property type="term" value="P:salicylic acid biosynthetic process"/>
    <property type="evidence" value="ECO:0007669"/>
    <property type="project" value="TreeGrafter"/>
</dbReference>
<dbReference type="EC" id="5.4.99.5" evidence="1"/>
<dbReference type="PROSITE" id="PS51168">
    <property type="entry name" value="CHORISMATE_MUT_2"/>
    <property type="match status" value="1"/>
</dbReference>
<dbReference type="SUPFAM" id="SSF48600">
    <property type="entry name" value="Chorismate mutase II"/>
    <property type="match status" value="1"/>
</dbReference>
<organism evidence="4 5">
    <name type="scientific">Aliikangiella coralliicola</name>
    <dbReference type="NCBI Taxonomy" id="2592383"/>
    <lineage>
        <taxon>Bacteria</taxon>
        <taxon>Pseudomonadati</taxon>
        <taxon>Pseudomonadota</taxon>
        <taxon>Gammaproteobacteria</taxon>
        <taxon>Oceanospirillales</taxon>
        <taxon>Pleioneaceae</taxon>
        <taxon>Aliikangiella</taxon>
    </lineage>
</organism>
<reference evidence="4 5" key="1">
    <citation type="submission" date="2019-07" db="EMBL/GenBank/DDBJ databases">
        <title>Draft genome for Aliikangiella sp. M105.</title>
        <authorList>
            <person name="Wang G."/>
        </authorList>
    </citation>
    <scope>NUCLEOTIDE SEQUENCE [LARGE SCALE GENOMIC DNA]</scope>
    <source>
        <strain evidence="4 5">M105</strain>
    </source>
</reference>
<dbReference type="PANTHER" id="PTHR38041:SF1">
    <property type="entry name" value="CHORISMATE MUTASE"/>
    <property type="match status" value="1"/>
</dbReference>
<sequence length="101" mass="11825">MSQVESSNDSELFDVRREIDQIDEKIIQLLTLRSKCVEQIAEIKCRQNLSIYDSSRENNIIEKFTRDNPTHYQSVDMANIFHAILRAGLNQQLLYRAEHEG</sequence>
<dbReference type="EMBL" id="VIKS01000014">
    <property type="protein sequence ID" value="TQV84414.1"/>
    <property type="molecule type" value="Genomic_DNA"/>
</dbReference>
<dbReference type="GO" id="GO:0046417">
    <property type="term" value="P:chorismate metabolic process"/>
    <property type="evidence" value="ECO:0007669"/>
    <property type="project" value="InterPro"/>
</dbReference>
<comment type="caution">
    <text evidence="4">The sequence shown here is derived from an EMBL/GenBank/DDBJ whole genome shotgun (WGS) entry which is preliminary data.</text>
</comment>
<dbReference type="PANTHER" id="PTHR38041">
    <property type="entry name" value="CHORISMATE MUTASE"/>
    <property type="match status" value="1"/>
</dbReference>
<feature type="domain" description="Chorismate mutase" evidence="3">
    <location>
        <begin position="6"/>
        <end position="96"/>
    </location>
</feature>
<dbReference type="Proteomes" id="UP000315439">
    <property type="component" value="Unassembled WGS sequence"/>
</dbReference>
<dbReference type="Pfam" id="PF01817">
    <property type="entry name" value="CM_2"/>
    <property type="match status" value="1"/>
</dbReference>
<dbReference type="InterPro" id="IPR036263">
    <property type="entry name" value="Chorismate_II_sf"/>
</dbReference>
<dbReference type="OrthoDB" id="9802281at2"/>
<dbReference type="InterPro" id="IPR036979">
    <property type="entry name" value="CM_dom_sf"/>
</dbReference>
<dbReference type="InterPro" id="IPR051331">
    <property type="entry name" value="Chorismate_mutase-related"/>
</dbReference>
<evidence type="ECO:0000313" key="5">
    <source>
        <dbReference type="Proteomes" id="UP000315439"/>
    </source>
</evidence>
<keyword evidence="5" id="KW-1185">Reference proteome</keyword>
<dbReference type="Gene3D" id="1.20.59.10">
    <property type="entry name" value="Chorismate mutase"/>
    <property type="match status" value="1"/>
</dbReference>